<protein>
    <recommendedName>
        <fullName evidence="1">NIF system FeS cluster assembly NifU N-terminal domain-containing protein</fullName>
    </recommendedName>
</protein>
<name>A0A382B557_9ZZZZ</name>
<dbReference type="NCBIfam" id="TIGR01994">
    <property type="entry name" value="SUF_scaf_2"/>
    <property type="match status" value="1"/>
</dbReference>
<evidence type="ECO:0000259" key="1">
    <source>
        <dbReference type="Pfam" id="PF01592"/>
    </source>
</evidence>
<dbReference type="GO" id="GO:0051536">
    <property type="term" value="F:iron-sulfur cluster binding"/>
    <property type="evidence" value="ECO:0007669"/>
    <property type="project" value="InterPro"/>
</dbReference>
<accession>A0A382B557</accession>
<dbReference type="InterPro" id="IPR002871">
    <property type="entry name" value="NIF_FeS_clus_asmbl_NifU_N"/>
</dbReference>
<dbReference type="AlphaFoldDB" id="A0A382B557"/>
<dbReference type="Pfam" id="PF01592">
    <property type="entry name" value="NifU_N"/>
    <property type="match status" value="1"/>
</dbReference>
<dbReference type="Gene3D" id="3.90.1010.10">
    <property type="match status" value="1"/>
</dbReference>
<organism evidence="2">
    <name type="scientific">marine metagenome</name>
    <dbReference type="NCBI Taxonomy" id="408172"/>
    <lineage>
        <taxon>unclassified sequences</taxon>
        <taxon>metagenomes</taxon>
        <taxon>ecological metagenomes</taxon>
    </lineage>
</organism>
<sequence>MTSILSLHQQLILDHYRNPRNKTPLAHYDLQGTATNPLCGDEVTLQLNLEGETISKIGFEGKGCSISQAAASMLSTHLSGKTLKEAVLFVTRFRTMMDPSTEELDATLMGNLVAFQGVQKFPLKIRCVLVFYEAFQDAIKDRDQQWK</sequence>
<dbReference type="EMBL" id="UINC01028064">
    <property type="protein sequence ID" value="SVB08402.1"/>
    <property type="molecule type" value="Genomic_DNA"/>
</dbReference>
<dbReference type="GO" id="GO:0016226">
    <property type="term" value="P:iron-sulfur cluster assembly"/>
    <property type="evidence" value="ECO:0007669"/>
    <property type="project" value="InterPro"/>
</dbReference>
<feature type="domain" description="NIF system FeS cluster assembly NifU N-terminal" evidence="1">
    <location>
        <begin position="9"/>
        <end position="126"/>
    </location>
</feature>
<dbReference type="PANTHER" id="PTHR10093">
    <property type="entry name" value="IRON-SULFUR CLUSTER ASSEMBLY ENZYME NIFU HOMOLOG"/>
    <property type="match status" value="1"/>
</dbReference>
<reference evidence="2" key="1">
    <citation type="submission" date="2018-05" db="EMBL/GenBank/DDBJ databases">
        <authorList>
            <person name="Lanie J.A."/>
            <person name="Ng W.-L."/>
            <person name="Kazmierczak K.M."/>
            <person name="Andrzejewski T.M."/>
            <person name="Davidsen T.M."/>
            <person name="Wayne K.J."/>
            <person name="Tettelin H."/>
            <person name="Glass J.I."/>
            <person name="Rusch D."/>
            <person name="Podicherti R."/>
            <person name="Tsui H.-C.T."/>
            <person name="Winkler M.E."/>
        </authorList>
    </citation>
    <scope>NUCLEOTIDE SEQUENCE</scope>
</reference>
<gene>
    <name evidence="2" type="ORF">METZ01_LOCUS161256</name>
</gene>
<proteinExistence type="predicted"/>
<dbReference type="GO" id="GO:0005506">
    <property type="term" value="F:iron ion binding"/>
    <property type="evidence" value="ECO:0007669"/>
    <property type="project" value="InterPro"/>
</dbReference>
<dbReference type="CDD" id="cd06664">
    <property type="entry name" value="IscU_like"/>
    <property type="match status" value="1"/>
</dbReference>
<evidence type="ECO:0000313" key="2">
    <source>
        <dbReference type="EMBL" id="SVB08402.1"/>
    </source>
</evidence>
<dbReference type="SUPFAM" id="SSF82649">
    <property type="entry name" value="SufE/NifU"/>
    <property type="match status" value="1"/>
</dbReference>